<keyword evidence="5" id="KW-0539">Nucleus</keyword>
<dbReference type="InterPro" id="IPR017423">
    <property type="entry name" value="TRM6"/>
</dbReference>
<dbReference type="OMA" id="TRCRPYQ"/>
<reference evidence="7 8" key="2">
    <citation type="submission" date="2018-11" db="EMBL/GenBank/DDBJ databases">
        <authorList>
            <consortium name="Pathogen Informatics"/>
        </authorList>
    </citation>
    <scope>NUCLEOTIDE SEQUENCE [LARGE SCALE GENOMIC DNA]</scope>
</reference>
<evidence type="ECO:0000313" key="7">
    <source>
        <dbReference type="EMBL" id="VDN05536.1"/>
    </source>
</evidence>
<evidence type="ECO:0000313" key="8">
    <source>
        <dbReference type="Proteomes" id="UP000276776"/>
    </source>
</evidence>
<evidence type="ECO:0000313" key="9">
    <source>
        <dbReference type="WBParaSite" id="TCLT_0000803101-mRNA-1"/>
    </source>
</evidence>
<dbReference type="PANTHER" id="PTHR12945">
    <property type="entry name" value="TRANSLATION INITIATION FACTOR EIF3-RELATED"/>
    <property type="match status" value="1"/>
</dbReference>
<sequence length="474" mass="53763">MIQVGSHVIIQKMGGEHIRVCKISRRAKILIEKLRFEIDGAIDQPYGLFEADCATSSSPKSNGVTNTAVVSKSLTDEIGNVNIAQARQTVTQDEIIKMKDTGVPAEQLIARLVDGSTSFSERTIYSQNKYINKKAKKHSDHVYLLRPTLRLVAESYYKKDPERVAHLRVDLLSHILTLSGIHSGSRCIVFDQCLGLLTCAVLTRLGGSGACIHLHRGSIAQAIPCVDSMDFDKKTSSVFMPLCISSLLKGCEEKLDENKDFAVKHLPTVCRNDKCLEKEMEVGEEILNGKEEIADKQRKQEDSKDVEVSVGVVFFCSFCNIVSDPFEKKAERQRLQRQAWQLMQNADIEILFIATRSVNPVDILERTWSSLRLSSTVVVYCPFAEDQLFIFYCVNQYLIFKDFYKVLDLSYFCSLLQPLFWTYHWLKSKNAVQVHVVDAFYRSHQVLQDRSHPIMQQFITGGFILSAIKVEQRC</sequence>
<dbReference type="STRING" id="103827.A0A0N5D4X0"/>
<evidence type="ECO:0000256" key="5">
    <source>
        <dbReference type="ARBA" id="ARBA00023242"/>
    </source>
</evidence>
<evidence type="ECO:0000256" key="4">
    <source>
        <dbReference type="ARBA" id="ARBA00022694"/>
    </source>
</evidence>
<accession>A0A0N5D4X0</accession>
<dbReference type="Proteomes" id="UP000276776">
    <property type="component" value="Unassembled WGS sequence"/>
</dbReference>
<dbReference type="GO" id="GO:0031515">
    <property type="term" value="C:tRNA (m1A) methyltransferase complex"/>
    <property type="evidence" value="ECO:0007669"/>
    <property type="project" value="InterPro"/>
</dbReference>
<gene>
    <name evidence="7" type="ORF">TCLT_LOCUS8020</name>
</gene>
<dbReference type="GO" id="GO:0005634">
    <property type="term" value="C:nucleus"/>
    <property type="evidence" value="ECO:0007669"/>
    <property type="project" value="UniProtKB-SubCell"/>
</dbReference>
<evidence type="ECO:0000256" key="1">
    <source>
        <dbReference type="ARBA" id="ARBA00004123"/>
    </source>
</evidence>
<keyword evidence="4" id="KW-0819">tRNA processing</keyword>
<dbReference type="GO" id="GO:0030488">
    <property type="term" value="P:tRNA methylation"/>
    <property type="evidence" value="ECO:0007669"/>
    <property type="project" value="InterPro"/>
</dbReference>
<name>A0A0N5D4X0_THECL</name>
<comment type="subcellular location">
    <subcellularLocation>
        <location evidence="1">Nucleus</location>
    </subcellularLocation>
</comment>
<dbReference type="AlphaFoldDB" id="A0A0N5D4X0"/>
<reference evidence="9" key="1">
    <citation type="submission" date="2017-02" db="UniProtKB">
        <authorList>
            <consortium name="WormBaseParasite"/>
        </authorList>
    </citation>
    <scope>IDENTIFICATION</scope>
</reference>
<protein>
    <recommendedName>
        <fullName evidence="3">tRNA (adenine(58)-N(1))-methyltransferase non-catalytic subunit TRM6</fullName>
    </recommendedName>
    <alternativeName>
        <fullName evidence="6">tRNA(m1A58)-methyltransferase subunit TRM6</fullName>
    </alternativeName>
</protein>
<evidence type="ECO:0000256" key="3">
    <source>
        <dbReference type="ARBA" id="ARBA00021704"/>
    </source>
</evidence>
<comment type="similarity">
    <text evidence="2">Belongs to the TRM6/GCD10 family.</text>
</comment>
<dbReference type="EMBL" id="UYYF01004571">
    <property type="protein sequence ID" value="VDN05536.1"/>
    <property type="molecule type" value="Genomic_DNA"/>
</dbReference>
<dbReference type="WBParaSite" id="TCLT_0000803101-mRNA-1">
    <property type="protein sequence ID" value="TCLT_0000803101-mRNA-1"/>
    <property type="gene ID" value="TCLT_0000803101"/>
</dbReference>
<evidence type="ECO:0000256" key="6">
    <source>
        <dbReference type="ARBA" id="ARBA00032319"/>
    </source>
</evidence>
<dbReference type="OrthoDB" id="10254665at2759"/>
<keyword evidence="8" id="KW-1185">Reference proteome</keyword>
<dbReference type="Pfam" id="PF04189">
    <property type="entry name" value="Gcd10p"/>
    <property type="match status" value="1"/>
</dbReference>
<organism evidence="9">
    <name type="scientific">Thelazia callipaeda</name>
    <name type="common">Oriental eyeworm</name>
    <name type="synonym">Parasitic nematode</name>
    <dbReference type="NCBI Taxonomy" id="103827"/>
    <lineage>
        <taxon>Eukaryota</taxon>
        <taxon>Metazoa</taxon>
        <taxon>Ecdysozoa</taxon>
        <taxon>Nematoda</taxon>
        <taxon>Chromadorea</taxon>
        <taxon>Rhabditida</taxon>
        <taxon>Spirurina</taxon>
        <taxon>Spiruromorpha</taxon>
        <taxon>Thelazioidea</taxon>
        <taxon>Thelaziidae</taxon>
        <taxon>Thelazia</taxon>
    </lineage>
</organism>
<evidence type="ECO:0000256" key="2">
    <source>
        <dbReference type="ARBA" id="ARBA00008320"/>
    </source>
</evidence>
<proteinExistence type="inferred from homology"/>
<dbReference type="PANTHER" id="PTHR12945:SF0">
    <property type="entry name" value="TRNA (ADENINE(58)-N(1))-METHYLTRANSFERASE NON-CATALYTIC SUBUNIT TRM6"/>
    <property type="match status" value="1"/>
</dbReference>